<name>A0A8T2P594_9TELE</name>
<evidence type="ECO:0000313" key="1">
    <source>
        <dbReference type="EMBL" id="KAG9347725.1"/>
    </source>
</evidence>
<proteinExistence type="predicted"/>
<dbReference type="AlphaFoldDB" id="A0A8T2P594"/>
<gene>
    <name evidence="1" type="ORF">JZ751_003739</name>
</gene>
<reference evidence="1" key="1">
    <citation type="thesis" date="2021" institute="BYU ScholarsArchive" country="Provo, UT, USA">
        <title>Applications of and Algorithms for Genome Assembly and Genomic Analyses with an Emphasis on Marine Teleosts.</title>
        <authorList>
            <person name="Pickett B.D."/>
        </authorList>
    </citation>
    <scope>NUCLEOTIDE SEQUENCE</scope>
    <source>
        <strain evidence="1">HI-2016</strain>
    </source>
</reference>
<protein>
    <submittedName>
        <fullName evidence="1">Uncharacterized protein</fullName>
    </submittedName>
</protein>
<accession>A0A8T2P594</accession>
<keyword evidence="2" id="KW-1185">Reference proteome</keyword>
<dbReference type="Proteomes" id="UP000824540">
    <property type="component" value="Unassembled WGS sequence"/>
</dbReference>
<sequence>MHSVDLLQLKGGFLPLPLPGLTVAIMHAVCQRHGEQCGAAAANCGCCVAARVQPALASALGGSGLHSCSAPCSRLALSPSLAPPALGLTLRLGEGGGGGGAQTEHSGKTIRARGWERTCEPVRGGASAAVSSLHHLCSAPRALPMSAQNARRIFTVSSVKQKNMRSLEPTDYSDKKAY</sequence>
<comment type="caution">
    <text evidence="1">The sequence shown here is derived from an EMBL/GenBank/DDBJ whole genome shotgun (WGS) entry which is preliminary data.</text>
</comment>
<dbReference type="EMBL" id="JAFBMS010000012">
    <property type="protein sequence ID" value="KAG9347725.1"/>
    <property type="molecule type" value="Genomic_DNA"/>
</dbReference>
<organism evidence="1 2">
    <name type="scientific">Albula glossodonta</name>
    <name type="common">roundjaw bonefish</name>
    <dbReference type="NCBI Taxonomy" id="121402"/>
    <lineage>
        <taxon>Eukaryota</taxon>
        <taxon>Metazoa</taxon>
        <taxon>Chordata</taxon>
        <taxon>Craniata</taxon>
        <taxon>Vertebrata</taxon>
        <taxon>Euteleostomi</taxon>
        <taxon>Actinopterygii</taxon>
        <taxon>Neopterygii</taxon>
        <taxon>Teleostei</taxon>
        <taxon>Albuliformes</taxon>
        <taxon>Albulidae</taxon>
        <taxon>Albula</taxon>
    </lineage>
</organism>
<evidence type="ECO:0000313" key="2">
    <source>
        <dbReference type="Proteomes" id="UP000824540"/>
    </source>
</evidence>